<feature type="domain" description="Rhodanese" evidence="1">
    <location>
        <begin position="12"/>
        <end position="99"/>
    </location>
</feature>
<reference evidence="2 3" key="2">
    <citation type="journal article" date="2016" name="J. Biotechnol.">
        <title>Complete genome sequence of Arthrobacter alpinus ERGS4:06, a yellow pigmented bacterium tolerant to cold and radiations isolated from Sikkim Himalaya.</title>
        <authorList>
            <person name="Kumar R."/>
            <person name="Singh D."/>
            <person name="Swarnkar M.K."/>
            <person name="Singh A.K."/>
            <person name="Kumar S."/>
        </authorList>
    </citation>
    <scope>NUCLEOTIDE SEQUENCE [LARGE SCALE GENOMIC DNA]</scope>
    <source>
        <strain evidence="2 3">ERGS4:06</strain>
    </source>
</reference>
<dbReference type="PANTHER" id="PTHR43031:SF17">
    <property type="entry name" value="SULFURTRANSFERASE YTWF-RELATED"/>
    <property type="match status" value="1"/>
</dbReference>
<evidence type="ECO:0000313" key="2">
    <source>
        <dbReference type="EMBL" id="ALO67992.1"/>
    </source>
</evidence>
<name>A0A0S2M356_9MICC</name>
<dbReference type="RefSeq" id="WP_062291936.1">
    <property type="nucleotide sequence ID" value="NZ_CP013200.1"/>
</dbReference>
<protein>
    <recommendedName>
        <fullName evidence="1">Rhodanese domain-containing protein</fullName>
    </recommendedName>
</protein>
<dbReference type="InterPro" id="IPR036873">
    <property type="entry name" value="Rhodanese-like_dom_sf"/>
</dbReference>
<organism evidence="2 3">
    <name type="scientific">Arthrobacter alpinus</name>
    <dbReference type="NCBI Taxonomy" id="656366"/>
    <lineage>
        <taxon>Bacteria</taxon>
        <taxon>Bacillati</taxon>
        <taxon>Actinomycetota</taxon>
        <taxon>Actinomycetes</taxon>
        <taxon>Micrococcales</taxon>
        <taxon>Micrococcaceae</taxon>
        <taxon>Arthrobacter</taxon>
    </lineage>
</organism>
<dbReference type="AlphaFoldDB" id="A0A0S2M356"/>
<dbReference type="Proteomes" id="UP000059574">
    <property type="component" value="Chromosome"/>
</dbReference>
<gene>
    <name evidence="2" type="ORF">AS189_17740</name>
</gene>
<evidence type="ECO:0000313" key="3">
    <source>
        <dbReference type="Proteomes" id="UP000059574"/>
    </source>
</evidence>
<dbReference type="CDD" id="cd00158">
    <property type="entry name" value="RHOD"/>
    <property type="match status" value="1"/>
</dbReference>
<reference evidence="3" key="1">
    <citation type="submission" date="2015-11" db="EMBL/GenBank/DDBJ databases">
        <authorList>
            <person name="Kumar R."/>
            <person name="Singh D."/>
            <person name="Swarnkar M.K."/>
            <person name="Singh A.K."/>
            <person name="Kumar S."/>
        </authorList>
    </citation>
    <scope>NUCLEOTIDE SEQUENCE [LARGE SCALE GENOMIC DNA]</scope>
    <source>
        <strain evidence="3">ERGS4:06</strain>
    </source>
</reference>
<dbReference type="EMBL" id="CP013200">
    <property type="protein sequence ID" value="ALO67992.1"/>
    <property type="molecule type" value="Genomic_DNA"/>
</dbReference>
<proteinExistence type="predicted"/>
<dbReference type="InterPro" id="IPR050229">
    <property type="entry name" value="GlpE_sulfurtransferase"/>
</dbReference>
<dbReference type="Gene3D" id="3.40.250.10">
    <property type="entry name" value="Rhodanese-like domain"/>
    <property type="match status" value="1"/>
</dbReference>
<accession>A0A0S2M356</accession>
<sequence>MQEITPADILAADPDVQIIDVRETPELATGMIEDAVHMPAGSVVERAGELDKNRRVIAVCHGGGRSGRVAAALTELGFNADTLAGGMSGWEAEGLPMVSPDA</sequence>
<dbReference type="PANTHER" id="PTHR43031">
    <property type="entry name" value="FAD-DEPENDENT OXIDOREDUCTASE"/>
    <property type="match status" value="1"/>
</dbReference>
<dbReference type="SUPFAM" id="SSF52821">
    <property type="entry name" value="Rhodanese/Cell cycle control phosphatase"/>
    <property type="match status" value="1"/>
</dbReference>
<dbReference type="PROSITE" id="PS50206">
    <property type="entry name" value="RHODANESE_3"/>
    <property type="match status" value="1"/>
</dbReference>
<dbReference type="OrthoDB" id="9800872at2"/>
<dbReference type="SMART" id="SM00450">
    <property type="entry name" value="RHOD"/>
    <property type="match status" value="1"/>
</dbReference>
<dbReference type="Pfam" id="PF00581">
    <property type="entry name" value="Rhodanese"/>
    <property type="match status" value="1"/>
</dbReference>
<evidence type="ECO:0000259" key="1">
    <source>
        <dbReference type="PROSITE" id="PS50206"/>
    </source>
</evidence>
<dbReference type="InterPro" id="IPR001763">
    <property type="entry name" value="Rhodanese-like_dom"/>
</dbReference>